<comment type="caution">
    <text evidence="2">The sequence shown here is derived from an EMBL/GenBank/DDBJ whole genome shotgun (WGS) entry which is preliminary data.</text>
</comment>
<feature type="region of interest" description="Disordered" evidence="1">
    <location>
        <begin position="47"/>
        <end position="78"/>
    </location>
</feature>
<organism evidence="2 3">
    <name type="scientific">Halovenus carboxidivorans</name>
    <dbReference type="NCBI Taxonomy" id="2692199"/>
    <lineage>
        <taxon>Archaea</taxon>
        <taxon>Methanobacteriati</taxon>
        <taxon>Methanobacteriota</taxon>
        <taxon>Stenosarchaea group</taxon>
        <taxon>Halobacteria</taxon>
        <taxon>Halobacteriales</taxon>
        <taxon>Haloarculaceae</taxon>
        <taxon>Halovenus</taxon>
    </lineage>
</organism>
<name>A0A6B0T080_9EURY</name>
<dbReference type="InterPro" id="IPR010985">
    <property type="entry name" value="Ribbon_hlx_hlx"/>
</dbReference>
<feature type="compositionally biased region" description="Basic and acidic residues" evidence="1">
    <location>
        <begin position="47"/>
        <end position="61"/>
    </location>
</feature>
<keyword evidence="3" id="KW-1185">Reference proteome</keyword>
<dbReference type="GO" id="GO:0006355">
    <property type="term" value="P:regulation of DNA-templated transcription"/>
    <property type="evidence" value="ECO:0007669"/>
    <property type="project" value="InterPro"/>
</dbReference>
<dbReference type="InterPro" id="IPR013321">
    <property type="entry name" value="Arc_rbn_hlx_hlx"/>
</dbReference>
<protein>
    <submittedName>
        <fullName evidence="2">CopG family transcriptional regulator</fullName>
    </submittedName>
</protein>
<feature type="compositionally biased region" description="Gly residues" evidence="1">
    <location>
        <begin position="67"/>
        <end position="78"/>
    </location>
</feature>
<dbReference type="RefSeq" id="WP_159763711.1">
    <property type="nucleotide sequence ID" value="NZ_WUUT01000003.1"/>
</dbReference>
<accession>A0A6B0T080</accession>
<evidence type="ECO:0000313" key="3">
    <source>
        <dbReference type="Proteomes" id="UP000466535"/>
    </source>
</evidence>
<evidence type="ECO:0000256" key="1">
    <source>
        <dbReference type="SAM" id="MobiDB-lite"/>
    </source>
</evidence>
<sequence>MSGEHETVSVPLPDALAARLDTLVEADVFESRAEALRYGARLVVREEARADTPLEVEKPPADDSPPGRGGGGGRSAQE</sequence>
<evidence type="ECO:0000313" key="2">
    <source>
        <dbReference type="EMBL" id="MXR51558.1"/>
    </source>
</evidence>
<dbReference type="AlphaFoldDB" id="A0A6B0T080"/>
<dbReference type="CDD" id="cd22231">
    <property type="entry name" value="RHH_NikR_HicB-like"/>
    <property type="match status" value="1"/>
</dbReference>
<dbReference type="Proteomes" id="UP000466535">
    <property type="component" value="Unassembled WGS sequence"/>
</dbReference>
<dbReference type="OrthoDB" id="25654at2157"/>
<dbReference type="Gene3D" id="1.10.1220.10">
    <property type="entry name" value="Met repressor-like"/>
    <property type="match status" value="1"/>
</dbReference>
<proteinExistence type="predicted"/>
<dbReference type="SUPFAM" id="SSF47598">
    <property type="entry name" value="Ribbon-helix-helix"/>
    <property type="match status" value="1"/>
</dbReference>
<dbReference type="EMBL" id="WUUT01000003">
    <property type="protein sequence ID" value="MXR51558.1"/>
    <property type="molecule type" value="Genomic_DNA"/>
</dbReference>
<reference evidence="2 3" key="1">
    <citation type="submission" date="2019-12" db="EMBL/GenBank/DDBJ databases">
        <title>Isolation and characterization of three novel carbon monoxide-oxidizing members of Halobacteria from salione crusts and soils.</title>
        <authorList>
            <person name="Myers M.R."/>
            <person name="King G.M."/>
        </authorList>
    </citation>
    <scope>NUCLEOTIDE SEQUENCE [LARGE SCALE GENOMIC DNA]</scope>
    <source>
        <strain evidence="2 3">WSH3</strain>
    </source>
</reference>
<gene>
    <name evidence="2" type="ORF">GRX03_08070</name>
</gene>